<sequence length="151" mass="17249">MSMSKIRKTESAIITHVRMNADFFKDNLLPMEMKFVGRRYSFQMEGSGLNMAGYFEDDSPDELNVFFYSDRIGKLLKEDSTVDYKGLMKFEINEAPVKRQINALEKLRLGENGVTGGLIIEKRVENSVQKLNAHDLCERTAVYAGFHSPRA</sequence>
<dbReference type="AlphaFoldDB" id="A0AAJ8BV24"/>
<organism evidence="1">
    <name type="scientific">Aspergillus niger</name>
    <dbReference type="NCBI Taxonomy" id="5061"/>
    <lineage>
        <taxon>Eukaryota</taxon>
        <taxon>Fungi</taxon>
        <taxon>Dikarya</taxon>
        <taxon>Ascomycota</taxon>
        <taxon>Pezizomycotina</taxon>
        <taxon>Eurotiomycetes</taxon>
        <taxon>Eurotiomycetidae</taxon>
        <taxon>Eurotiales</taxon>
        <taxon>Aspergillaceae</taxon>
        <taxon>Aspergillus</taxon>
        <taxon>Aspergillus subgen. Circumdati</taxon>
    </lineage>
</organism>
<dbReference type="KEGG" id="ang:An12g03790"/>
<proteinExistence type="predicted"/>
<dbReference type="GeneID" id="84592540"/>
<evidence type="ECO:0000313" key="1">
    <source>
        <dbReference type="RefSeq" id="XP_059604420.1"/>
    </source>
</evidence>
<dbReference type="RefSeq" id="XP_059604420.1">
    <property type="nucleotide sequence ID" value="XM_059750822.1"/>
</dbReference>
<protein>
    <submittedName>
        <fullName evidence="1">Uncharacterized protein</fullName>
    </submittedName>
</protein>
<name>A0AAJ8BV24_ASPNG</name>
<reference evidence="1" key="2">
    <citation type="submission" date="2025-08" db="UniProtKB">
        <authorList>
            <consortium name="RefSeq"/>
        </authorList>
    </citation>
    <scope>IDENTIFICATION</scope>
</reference>
<gene>
    <name evidence="1" type="ORF">An12g03790</name>
</gene>
<reference evidence="1" key="1">
    <citation type="submission" date="2025-02" db="EMBL/GenBank/DDBJ databases">
        <authorList>
            <consortium name="NCBI Genome Project"/>
        </authorList>
    </citation>
    <scope>NUCLEOTIDE SEQUENCE</scope>
</reference>
<accession>A0AAJ8BV24</accession>
<dbReference type="VEuPathDB" id="FungiDB:An12g03790"/>